<name>A0A4V1GM92_EUBML</name>
<dbReference type="Proteomes" id="UP000218387">
    <property type="component" value="Chromosome"/>
</dbReference>
<dbReference type="InterPro" id="IPR051310">
    <property type="entry name" value="MCP_chemotaxis"/>
</dbReference>
<feature type="domain" description="HAMP" evidence="7">
    <location>
        <begin position="208"/>
        <end position="261"/>
    </location>
</feature>
<sequence length="561" mass="60314">MKNLKVGKKLFISYALILAMLIAGCIVSVADLVKLGSQIEVFYNGPFTVNGSANIINANFEQMQKGVYRAISNSDSAIVDEAILNAKDSAENIKEQIPVIKEHFLGDQQIIERLDTALAKLEPMRETVLLMAKENRNAEAANYMENNNIIVIHEAQKELDKLVESGNAKGEELINGLKSNQADAIRTLVLLGGASVIVSIIFGVYITRGITRPVETLEKAARSMARGDLSSVQISYEAGDELGSLADDMRSMTAILLNVIQDETYLLGEMADGNFDVRSKTEASYVGDFQRLLLSMRAINSRLSSTLRQMSQAASEVASGSEQLSSEAQILAQGTMEQAASVEEASHTINDISDQADGNAEKAQEASSKAQKVKSDTEQSSERMQDMLCAMSDISRDSIEIRKIVKTIEDIAFQTNILALNAAVEAARAGDQGKGFSAVANEVQHLANKSSAAAKSTAGLIENAVRTVEKGKKTAYETADILSEVVRGVDGVSGALQLITEASVKQSDAVKQITESVDMISNVVQTNSAMAEESAAASEELSSQAELLNSLASHFKIKTEE</sequence>
<keyword evidence="1" id="KW-0145">Chemotaxis</keyword>
<keyword evidence="5" id="KW-0812">Transmembrane</keyword>
<evidence type="ECO:0000256" key="4">
    <source>
        <dbReference type="SAM" id="MobiDB-lite"/>
    </source>
</evidence>
<dbReference type="Pfam" id="PF00672">
    <property type="entry name" value="HAMP"/>
    <property type="match status" value="1"/>
</dbReference>
<dbReference type="InterPro" id="IPR004089">
    <property type="entry name" value="MCPsignal_dom"/>
</dbReference>
<dbReference type="PROSITE" id="PS51257">
    <property type="entry name" value="PROKAR_LIPOPROTEIN"/>
    <property type="match status" value="1"/>
</dbReference>
<dbReference type="PROSITE" id="PS50111">
    <property type="entry name" value="CHEMOTAXIS_TRANSDUC_2"/>
    <property type="match status" value="1"/>
</dbReference>
<dbReference type="SMART" id="SM00283">
    <property type="entry name" value="MA"/>
    <property type="match status" value="1"/>
</dbReference>
<dbReference type="CDD" id="cd06225">
    <property type="entry name" value="HAMP"/>
    <property type="match status" value="1"/>
</dbReference>
<dbReference type="GO" id="GO:0004888">
    <property type="term" value="F:transmembrane signaling receptor activity"/>
    <property type="evidence" value="ECO:0007669"/>
    <property type="project" value="InterPro"/>
</dbReference>
<accession>A0A4V1GM92</accession>
<feature type="compositionally biased region" description="Basic and acidic residues" evidence="4">
    <location>
        <begin position="373"/>
        <end position="382"/>
    </location>
</feature>
<keyword evidence="9" id="KW-1185">Reference proteome</keyword>
<dbReference type="Pfam" id="PF00015">
    <property type="entry name" value="MCPsignal"/>
    <property type="match status" value="1"/>
</dbReference>
<gene>
    <name evidence="8" type="ORF">CPZ25_014440</name>
</gene>
<dbReference type="GO" id="GO:0007165">
    <property type="term" value="P:signal transduction"/>
    <property type="evidence" value="ECO:0007669"/>
    <property type="project" value="UniProtKB-KW"/>
</dbReference>
<dbReference type="InterPro" id="IPR024478">
    <property type="entry name" value="HlyB_4HB_MCP"/>
</dbReference>
<dbReference type="AlphaFoldDB" id="A0A4V1GM92"/>
<dbReference type="PROSITE" id="PS50885">
    <property type="entry name" value="HAMP"/>
    <property type="match status" value="1"/>
</dbReference>
<evidence type="ECO:0000256" key="3">
    <source>
        <dbReference type="PROSITE-ProRule" id="PRU00284"/>
    </source>
</evidence>
<dbReference type="EMBL" id="CP029487">
    <property type="protein sequence ID" value="QCT72476.1"/>
    <property type="molecule type" value="Genomic_DNA"/>
</dbReference>
<dbReference type="Gene3D" id="1.10.287.950">
    <property type="entry name" value="Methyl-accepting chemotaxis protein"/>
    <property type="match status" value="1"/>
</dbReference>
<evidence type="ECO:0000256" key="1">
    <source>
        <dbReference type="ARBA" id="ARBA00022500"/>
    </source>
</evidence>
<evidence type="ECO:0000259" key="6">
    <source>
        <dbReference type="PROSITE" id="PS50111"/>
    </source>
</evidence>
<evidence type="ECO:0000313" key="9">
    <source>
        <dbReference type="Proteomes" id="UP000218387"/>
    </source>
</evidence>
<feature type="transmembrane region" description="Helical" evidence="5">
    <location>
        <begin position="188"/>
        <end position="206"/>
    </location>
</feature>
<dbReference type="PRINTS" id="PR00260">
    <property type="entry name" value="CHEMTRNSDUCR"/>
</dbReference>
<evidence type="ECO:0000256" key="2">
    <source>
        <dbReference type="ARBA" id="ARBA00029447"/>
    </source>
</evidence>
<dbReference type="GO" id="GO:0005886">
    <property type="term" value="C:plasma membrane"/>
    <property type="evidence" value="ECO:0007669"/>
    <property type="project" value="TreeGrafter"/>
</dbReference>
<evidence type="ECO:0000259" key="7">
    <source>
        <dbReference type="PROSITE" id="PS50885"/>
    </source>
</evidence>
<dbReference type="PANTHER" id="PTHR43531:SF11">
    <property type="entry name" value="METHYL-ACCEPTING CHEMOTAXIS PROTEIN 3"/>
    <property type="match status" value="1"/>
</dbReference>
<feature type="region of interest" description="Disordered" evidence="4">
    <location>
        <begin position="360"/>
        <end position="382"/>
    </location>
</feature>
<proteinExistence type="inferred from homology"/>
<dbReference type="RefSeq" id="WP_096919072.1">
    <property type="nucleotide sequence ID" value="NZ_CP029487.1"/>
</dbReference>
<keyword evidence="3" id="KW-0807">Transducer</keyword>
<evidence type="ECO:0000256" key="5">
    <source>
        <dbReference type="SAM" id="Phobius"/>
    </source>
</evidence>
<feature type="domain" description="Methyl-accepting transducer" evidence="6">
    <location>
        <begin position="313"/>
        <end position="542"/>
    </location>
</feature>
<dbReference type="Gene3D" id="6.10.340.10">
    <property type="match status" value="1"/>
</dbReference>
<organism evidence="8 9">
    <name type="scientific">Eubacterium maltosivorans</name>
    <dbReference type="NCBI Taxonomy" id="2041044"/>
    <lineage>
        <taxon>Bacteria</taxon>
        <taxon>Bacillati</taxon>
        <taxon>Bacillota</taxon>
        <taxon>Clostridia</taxon>
        <taxon>Eubacteriales</taxon>
        <taxon>Eubacteriaceae</taxon>
        <taxon>Eubacterium</taxon>
    </lineage>
</organism>
<feature type="transmembrane region" description="Helical" evidence="5">
    <location>
        <begin position="12"/>
        <end position="33"/>
    </location>
</feature>
<keyword evidence="5" id="KW-1133">Transmembrane helix</keyword>
<dbReference type="InterPro" id="IPR003660">
    <property type="entry name" value="HAMP_dom"/>
</dbReference>
<dbReference type="InterPro" id="IPR004090">
    <property type="entry name" value="Chemotax_Me-accpt_rcpt"/>
</dbReference>
<comment type="similarity">
    <text evidence="2">Belongs to the methyl-accepting chemotaxis (MCP) protein family.</text>
</comment>
<dbReference type="SUPFAM" id="SSF58104">
    <property type="entry name" value="Methyl-accepting chemotaxis protein (MCP) signaling domain"/>
    <property type="match status" value="1"/>
</dbReference>
<protein>
    <submittedName>
        <fullName evidence="8">Methyl-accepting chemotaxis protein</fullName>
    </submittedName>
</protein>
<dbReference type="GO" id="GO:0006935">
    <property type="term" value="P:chemotaxis"/>
    <property type="evidence" value="ECO:0007669"/>
    <property type="project" value="UniProtKB-KW"/>
</dbReference>
<reference evidence="8 9" key="1">
    <citation type="submission" date="2018-05" db="EMBL/GenBank/DDBJ databases">
        <title>Genome comparison of Eubacterium sp.</title>
        <authorList>
            <person name="Feng Y."/>
            <person name="Sanchez-Andrea I."/>
            <person name="Stams A.J.M."/>
            <person name="De Vos W.M."/>
        </authorList>
    </citation>
    <scope>NUCLEOTIDE SEQUENCE [LARGE SCALE GENOMIC DNA]</scope>
    <source>
        <strain evidence="8 9">YI</strain>
    </source>
</reference>
<dbReference type="SMART" id="SM00304">
    <property type="entry name" value="HAMP"/>
    <property type="match status" value="2"/>
</dbReference>
<evidence type="ECO:0000313" key="8">
    <source>
        <dbReference type="EMBL" id="QCT72476.1"/>
    </source>
</evidence>
<dbReference type="PANTHER" id="PTHR43531">
    <property type="entry name" value="PROTEIN ICFG"/>
    <property type="match status" value="1"/>
</dbReference>
<dbReference type="KEGG" id="emt:CPZ25_014440"/>
<keyword evidence="5" id="KW-0472">Membrane</keyword>
<dbReference type="Pfam" id="PF12729">
    <property type="entry name" value="4HB_MCP_1"/>
    <property type="match status" value="1"/>
</dbReference>